<keyword evidence="7" id="KW-0812">Transmembrane</keyword>
<keyword evidence="2" id="KW-0645">Protease</keyword>
<proteinExistence type="inferred from homology"/>
<keyword evidence="7" id="KW-1133">Transmembrane helix</keyword>
<evidence type="ECO:0000259" key="8">
    <source>
        <dbReference type="Pfam" id="PF00082"/>
    </source>
</evidence>
<dbReference type="InterPro" id="IPR015500">
    <property type="entry name" value="Peptidase_S8_subtilisin-rel"/>
</dbReference>
<feature type="region of interest" description="Disordered" evidence="6">
    <location>
        <begin position="449"/>
        <end position="500"/>
    </location>
</feature>
<keyword evidence="7" id="KW-0472">Membrane</keyword>
<sequence>MSAASRRAGRHSTSPPVPAVHAGFPRGHGDDLRLGPAGRLDRCDGHTPGSDGPGPGHAGSFAHGDGLRRVRAGDTGGPGHGAGVEPGGDGADAGHAERPAQGDGPHPVGTEHPGNRTAQRPELPTAPGPFTVARAMALTLCCTLALLLTAGAQPAAHAAARPAAGGPVLPQVPEALPDSSQCVKPARRTIRQTPWAAHRLGLSELHPLGTGSGVTVAVLDSGLTTDGVTQLQGRVTGAEGKDCAAHGTFLAGLVAAGEKDGSGFAGVAPEARIAAHKVTAHSGTTSAAALAAQIRRAVDDGARVVLIGAPARRDSSALRDAVAHAGKKNALVVAPARLPGTHGGPAHPAGGKGVLSVAAVDTDGRVHPRTGNDGSTLPEGTALLAPGAAVIGVGPGGGHFTSSGDTVAAAFTAGAAAVVLSRSPQLTADAVQHRLLTTSLPEDEETAHNIPAEQGGSAPSGTPGRLDPVGAASAVSATENPASRPRAAGAQDTYRTDPRPEGVDATAAWAGVGALLLLTLLVAAAAVLVPLGKARSWRRPGAGAPTRNPQAHGRAGAPPDRP</sequence>
<gene>
    <name evidence="9" type="ORF">SCA03_17250</name>
</gene>
<comment type="caution">
    <text evidence="5">Lacks conserved residue(s) required for the propagation of feature annotation.</text>
</comment>
<feature type="transmembrane region" description="Helical" evidence="7">
    <location>
        <begin position="507"/>
        <end position="529"/>
    </location>
</feature>
<feature type="region of interest" description="Disordered" evidence="6">
    <location>
        <begin position="1"/>
        <end position="127"/>
    </location>
</feature>
<evidence type="ECO:0000313" key="9">
    <source>
        <dbReference type="EMBL" id="GEB49174.1"/>
    </source>
</evidence>
<dbReference type="PROSITE" id="PS00136">
    <property type="entry name" value="SUBTILASE_ASP"/>
    <property type="match status" value="1"/>
</dbReference>
<name>A0A4Y3QUU9_STRCI</name>
<feature type="compositionally biased region" description="Gly residues" evidence="6">
    <location>
        <begin position="74"/>
        <end position="91"/>
    </location>
</feature>
<dbReference type="PANTHER" id="PTHR43806:SF11">
    <property type="entry name" value="CEREVISIN-RELATED"/>
    <property type="match status" value="1"/>
</dbReference>
<dbReference type="InterPro" id="IPR036852">
    <property type="entry name" value="Peptidase_S8/S53_dom_sf"/>
</dbReference>
<comment type="caution">
    <text evidence="9">The sequence shown here is derived from an EMBL/GenBank/DDBJ whole genome shotgun (WGS) entry which is preliminary data.</text>
</comment>
<evidence type="ECO:0000256" key="2">
    <source>
        <dbReference type="ARBA" id="ARBA00022670"/>
    </source>
</evidence>
<accession>A0A4Y3QUU9</accession>
<comment type="similarity">
    <text evidence="1 5">Belongs to the peptidase S8 family.</text>
</comment>
<keyword evidence="3" id="KW-0378">Hydrolase</keyword>
<dbReference type="RefSeq" id="WP_086816240.1">
    <property type="nucleotide sequence ID" value="NZ_BJMM01000006.1"/>
</dbReference>
<reference evidence="9 10" key="1">
    <citation type="submission" date="2019-06" db="EMBL/GenBank/DDBJ databases">
        <title>Whole genome shotgun sequence of Streptomyces cacaoi subsp. cacaoi NBRC 12748.</title>
        <authorList>
            <person name="Hosoyama A."/>
            <person name="Uohara A."/>
            <person name="Ohji S."/>
            <person name="Ichikawa N."/>
        </authorList>
    </citation>
    <scope>NUCLEOTIDE SEQUENCE [LARGE SCALE GENOMIC DNA]</scope>
    <source>
        <strain evidence="9 10">NBRC 12748</strain>
    </source>
</reference>
<dbReference type="EMBL" id="BJMM01000006">
    <property type="protein sequence ID" value="GEB49174.1"/>
    <property type="molecule type" value="Genomic_DNA"/>
</dbReference>
<keyword evidence="4" id="KW-0720">Serine protease</keyword>
<dbReference type="OrthoDB" id="3871186at2"/>
<dbReference type="InterPro" id="IPR023827">
    <property type="entry name" value="Peptidase_S8_Asp-AS"/>
</dbReference>
<keyword evidence="10" id="KW-1185">Reference proteome</keyword>
<dbReference type="PANTHER" id="PTHR43806">
    <property type="entry name" value="PEPTIDASE S8"/>
    <property type="match status" value="1"/>
</dbReference>
<evidence type="ECO:0000313" key="10">
    <source>
        <dbReference type="Proteomes" id="UP000319210"/>
    </source>
</evidence>
<dbReference type="Gene3D" id="3.40.50.200">
    <property type="entry name" value="Peptidase S8/S53 domain"/>
    <property type="match status" value="1"/>
</dbReference>
<evidence type="ECO:0000256" key="4">
    <source>
        <dbReference type="ARBA" id="ARBA00022825"/>
    </source>
</evidence>
<dbReference type="GO" id="GO:0004252">
    <property type="term" value="F:serine-type endopeptidase activity"/>
    <property type="evidence" value="ECO:0007669"/>
    <property type="project" value="InterPro"/>
</dbReference>
<organism evidence="9 10">
    <name type="scientific">Streptomyces cacaoi</name>
    <dbReference type="NCBI Taxonomy" id="1898"/>
    <lineage>
        <taxon>Bacteria</taxon>
        <taxon>Bacillati</taxon>
        <taxon>Actinomycetota</taxon>
        <taxon>Actinomycetes</taxon>
        <taxon>Kitasatosporales</taxon>
        <taxon>Streptomycetaceae</taxon>
        <taxon>Streptomyces</taxon>
    </lineage>
</organism>
<dbReference type="AlphaFoldDB" id="A0A4Y3QUU9"/>
<dbReference type="SUPFAM" id="SSF52743">
    <property type="entry name" value="Subtilisin-like"/>
    <property type="match status" value="1"/>
</dbReference>
<evidence type="ECO:0000256" key="7">
    <source>
        <dbReference type="SAM" id="Phobius"/>
    </source>
</evidence>
<dbReference type="Proteomes" id="UP000319210">
    <property type="component" value="Unassembled WGS sequence"/>
</dbReference>
<dbReference type="InterPro" id="IPR050131">
    <property type="entry name" value="Peptidase_S8_subtilisin-like"/>
</dbReference>
<evidence type="ECO:0000256" key="5">
    <source>
        <dbReference type="PROSITE-ProRule" id="PRU01240"/>
    </source>
</evidence>
<dbReference type="GO" id="GO:0006508">
    <property type="term" value="P:proteolysis"/>
    <property type="evidence" value="ECO:0007669"/>
    <property type="project" value="UniProtKB-KW"/>
</dbReference>
<dbReference type="PRINTS" id="PR00723">
    <property type="entry name" value="SUBTILISIN"/>
</dbReference>
<feature type="domain" description="Peptidase S8/S53" evidence="8">
    <location>
        <begin position="211"/>
        <end position="443"/>
    </location>
</feature>
<evidence type="ECO:0000256" key="3">
    <source>
        <dbReference type="ARBA" id="ARBA00022801"/>
    </source>
</evidence>
<evidence type="ECO:0000256" key="1">
    <source>
        <dbReference type="ARBA" id="ARBA00011073"/>
    </source>
</evidence>
<evidence type="ECO:0000256" key="6">
    <source>
        <dbReference type="SAM" id="MobiDB-lite"/>
    </source>
</evidence>
<feature type="compositionally biased region" description="Basic and acidic residues" evidence="6">
    <location>
        <begin position="27"/>
        <end position="45"/>
    </location>
</feature>
<protein>
    <recommendedName>
        <fullName evidence="8">Peptidase S8/S53 domain-containing protein</fullName>
    </recommendedName>
</protein>
<dbReference type="Pfam" id="PF00082">
    <property type="entry name" value="Peptidase_S8"/>
    <property type="match status" value="1"/>
</dbReference>
<dbReference type="InterPro" id="IPR000209">
    <property type="entry name" value="Peptidase_S8/S53_dom"/>
</dbReference>
<dbReference type="PROSITE" id="PS51892">
    <property type="entry name" value="SUBTILASE"/>
    <property type="match status" value="1"/>
</dbReference>
<feature type="region of interest" description="Disordered" evidence="6">
    <location>
        <begin position="535"/>
        <end position="562"/>
    </location>
</feature>